<dbReference type="PANTHER" id="PTHR10000">
    <property type="entry name" value="PHOSPHOSERINE PHOSPHATASE"/>
    <property type="match status" value="1"/>
</dbReference>
<dbReference type="Proteomes" id="UP000745859">
    <property type="component" value="Unassembled WGS sequence"/>
</dbReference>
<accession>A0ABX0U788</accession>
<evidence type="ECO:0008006" key="3">
    <source>
        <dbReference type="Google" id="ProtNLM"/>
    </source>
</evidence>
<dbReference type="NCBIfam" id="TIGR01484">
    <property type="entry name" value="HAD-SF-IIB"/>
    <property type="match status" value="1"/>
</dbReference>
<name>A0ABX0U788_9FLAO</name>
<dbReference type="EMBL" id="JAASQL010000001">
    <property type="protein sequence ID" value="NIJ44715.1"/>
    <property type="molecule type" value="Genomic_DNA"/>
</dbReference>
<gene>
    <name evidence="1" type="ORF">FHR24_001154</name>
</gene>
<sequence length="267" mass="30147">MNLSEVKLIVSDMDGTLLNSEHNVSNLFFEQFEILKANNVKFVAASGRQYYSILQKLDSIKEHITIVAENGAYVVENGKELFANGLKLKDVTSFIKLAEQIPGVYIVLAGKKSAYFLDGNVALENIVKEYYSEYKLLSNFDVLPEDDILKIALHHPDGSEENVYPYLKHLSGDWQIKVSGEFWVDIALNTNHKGNALERIQQELGISDDETMAFGDYQNDVEMLKKAKYSFAMENAHPDVKEIANYQTLSNDHLGVETVINKLIEGF</sequence>
<dbReference type="Pfam" id="PF08282">
    <property type="entry name" value="Hydrolase_3"/>
    <property type="match status" value="1"/>
</dbReference>
<dbReference type="PROSITE" id="PS01228">
    <property type="entry name" value="COF_1"/>
    <property type="match status" value="1"/>
</dbReference>
<comment type="caution">
    <text evidence="1">The sequence shown here is derived from an EMBL/GenBank/DDBJ whole genome shotgun (WGS) entry which is preliminary data.</text>
</comment>
<dbReference type="CDD" id="cd07518">
    <property type="entry name" value="HAD_YbiV-Like"/>
    <property type="match status" value="1"/>
</dbReference>
<dbReference type="InterPro" id="IPR006379">
    <property type="entry name" value="HAD-SF_hydro_IIB"/>
</dbReference>
<reference evidence="1 2" key="1">
    <citation type="submission" date="2020-03" db="EMBL/GenBank/DDBJ databases">
        <title>Genomic Encyclopedia of Type Strains, Phase IV (KMG-IV): sequencing the most valuable type-strain genomes for metagenomic binning, comparative biology and taxonomic classification.</title>
        <authorList>
            <person name="Goeker M."/>
        </authorList>
    </citation>
    <scope>NUCLEOTIDE SEQUENCE [LARGE SCALE GENOMIC DNA]</scope>
    <source>
        <strain evidence="1 2">DSM 101599</strain>
    </source>
</reference>
<dbReference type="Gene3D" id="3.40.50.1000">
    <property type="entry name" value="HAD superfamily/HAD-like"/>
    <property type="match status" value="1"/>
</dbReference>
<dbReference type="SFLD" id="SFLDS00003">
    <property type="entry name" value="Haloacid_Dehalogenase"/>
    <property type="match status" value="1"/>
</dbReference>
<dbReference type="SUPFAM" id="SSF56784">
    <property type="entry name" value="HAD-like"/>
    <property type="match status" value="1"/>
</dbReference>
<evidence type="ECO:0000313" key="1">
    <source>
        <dbReference type="EMBL" id="NIJ44715.1"/>
    </source>
</evidence>
<dbReference type="NCBIfam" id="TIGR00099">
    <property type="entry name" value="Cof-subfamily"/>
    <property type="match status" value="1"/>
</dbReference>
<dbReference type="SFLD" id="SFLDG01144">
    <property type="entry name" value="C2.B.4:_PGP_Like"/>
    <property type="match status" value="1"/>
</dbReference>
<dbReference type="RefSeq" id="WP_167185231.1">
    <property type="nucleotide sequence ID" value="NZ_JAASQL010000001.1"/>
</dbReference>
<protein>
    <recommendedName>
        <fullName evidence="3">Sugar-phosphatase</fullName>
    </recommendedName>
</protein>
<organism evidence="1 2">
    <name type="scientific">Wenyingzhuangia heitensis</name>
    <dbReference type="NCBI Taxonomy" id="1487859"/>
    <lineage>
        <taxon>Bacteria</taxon>
        <taxon>Pseudomonadati</taxon>
        <taxon>Bacteroidota</taxon>
        <taxon>Flavobacteriia</taxon>
        <taxon>Flavobacteriales</taxon>
        <taxon>Flavobacteriaceae</taxon>
        <taxon>Wenyingzhuangia</taxon>
    </lineage>
</organism>
<dbReference type="SFLD" id="SFLDG01140">
    <property type="entry name" value="C2.B:_Phosphomannomutase_and_P"/>
    <property type="match status" value="1"/>
</dbReference>
<dbReference type="InterPro" id="IPR000150">
    <property type="entry name" value="Cof"/>
</dbReference>
<dbReference type="Gene3D" id="3.30.1240.10">
    <property type="match status" value="1"/>
</dbReference>
<evidence type="ECO:0000313" key="2">
    <source>
        <dbReference type="Proteomes" id="UP000745859"/>
    </source>
</evidence>
<dbReference type="InterPro" id="IPR036412">
    <property type="entry name" value="HAD-like_sf"/>
</dbReference>
<proteinExistence type="predicted"/>
<keyword evidence="2" id="KW-1185">Reference proteome</keyword>
<dbReference type="PANTHER" id="PTHR10000:SF8">
    <property type="entry name" value="HAD SUPERFAMILY HYDROLASE-LIKE, TYPE 3"/>
    <property type="match status" value="1"/>
</dbReference>
<dbReference type="InterPro" id="IPR023214">
    <property type="entry name" value="HAD_sf"/>
</dbReference>